<accession>A0A9Q1J4V4</accession>
<name>A0A9Q1J4V4_SYNKA</name>
<feature type="region of interest" description="Disordered" evidence="1">
    <location>
        <begin position="102"/>
        <end position="139"/>
    </location>
</feature>
<evidence type="ECO:0000313" key="3">
    <source>
        <dbReference type="Proteomes" id="UP001152622"/>
    </source>
</evidence>
<proteinExistence type="predicted"/>
<dbReference type="AlphaFoldDB" id="A0A9Q1J4V4"/>
<sequence>MKECLRRSLCSLCVPVKCLRRRSPCCTDLAPQLESEQALTLWNDLINSRNISLRVRPSSSWGRYSKSFTSLNLPSCCTLVFMKVYGARLRYFACQRWSCQSSLRPSHSSSTTGPQDRPGPSREEPHSSTLGSSEKFRIPWKKFPSDLTMALQQKKRPAPALRQEMVRMYHR</sequence>
<evidence type="ECO:0000313" key="2">
    <source>
        <dbReference type="EMBL" id="KAJ8366186.1"/>
    </source>
</evidence>
<evidence type="ECO:0000256" key="1">
    <source>
        <dbReference type="SAM" id="MobiDB-lite"/>
    </source>
</evidence>
<gene>
    <name evidence="2" type="ORF">SKAU_G00150170</name>
</gene>
<dbReference type="EMBL" id="JAINUF010000004">
    <property type="protein sequence ID" value="KAJ8366186.1"/>
    <property type="molecule type" value="Genomic_DNA"/>
</dbReference>
<comment type="caution">
    <text evidence="2">The sequence shown here is derived from an EMBL/GenBank/DDBJ whole genome shotgun (WGS) entry which is preliminary data.</text>
</comment>
<dbReference type="Proteomes" id="UP001152622">
    <property type="component" value="Chromosome 4"/>
</dbReference>
<organism evidence="2 3">
    <name type="scientific">Synaphobranchus kaupii</name>
    <name type="common">Kaup's arrowtooth eel</name>
    <dbReference type="NCBI Taxonomy" id="118154"/>
    <lineage>
        <taxon>Eukaryota</taxon>
        <taxon>Metazoa</taxon>
        <taxon>Chordata</taxon>
        <taxon>Craniata</taxon>
        <taxon>Vertebrata</taxon>
        <taxon>Euteleostomi</taxon>
        <taxon>Actinopterygii</taxon>
        <taxon>Neopterygii</taxon>
        <taxon>Teleostei</taxon>
        <taxon>Anguilliformes</taxon>
        <taxon>Synaphobranchidae</taxon>
        <taxon>Synaphobranchus</taxon>
    </lineage>
</organism>
<keyword evidence="3" id="KW-1185">Reference proteome</keyword>
<protein>
    <submittedName>
        <fullName evidence="2">Uncharacterized protein</fullName>
    </submittedName>
</protein>
<reference evidence="2" key="1">
    <citation type="journal article" date="2023" name="Science">
        <title>Genome structures resolve the early diversification of teleost fishes.</title>
        <authorList>
            <person name="Parey E."/>
            <person name="Louis A."/>
            <person name="Montfort J."/>
            <person name="Bouchez O."/>
            <person name="Roques C."/>
            <person name="Iampietro C."/>
            <person name="Lluch J."/>
            <person name="Castinel A."/>
            <person name="Donnadieu C."/>
            <person name="Desvignes T."/>
            <person name="Floi Bucao C."/>
            <person name="Jouanno E."/>
            <person name="Wen M."/>
            <person name="Mejri S."/>
            <person name="Dirks R."/>
            <person name="Jansen H."/>
            <person name="Henkel C."/>
            <person name="Chen W.J."/>
            <person name="Zahm M."/>
            <person name="Cabau C."/>
            <person name="Klopp C."/>
            <person name="Thompson A.W."/>
            <person name="Robinson-Rechavi M."/>
            <person name="Braasch I."/>
            <person name="Lecointre G."/>
            <person name="Bobe J."/>
            <person name="Postlethwait J.H."/>
            <person name="Berthelot C."/>
            <person name="Roest Crollius H."/>
            <person name="Guiguen Y."/>
        </authorList>
    </citation>
    <scope>NUCLEOTIDE SEQUENCE</scope>
    <source>
        <strain evidence="2">WJC10195</strain>
    </source>
</reference>